<proteinExistence type="predicted"/>
<keyword evidence="1" id="KW-0808">Transferase</keyword>
<gene>
    <name evidence="1" type="ORF">B0H66DRAFT_618142</name>
</gene>
<reference evidence="1" key="2">
    <citation type="submission" date="2023-06" db="EMBL/GenBank/DDBJ databases">
        <authorList>
            <consortium name="Lawrence Berkeley National Laboratory"/>
            <person name="Haridas S."/>
            <person name="Hensen N."/>
            <person name="Bonometti L."/>
            <person name="Westerberg I."/>
            <person name="Brannstrom I.O."/>
            <person name="Guillou S."/>
            <person name="Cros-Aarteil S."/>
            <person name="Calhoun S."/>
            <person name="Kuo A."/>
            <person name="Mondo S."/>
            <person name="Pangilinan J."/>
            <person name="Riley R."/>
            <person name="Labutti K."/>
            <person name="Andreopoulos B."/>
            <person name="Lipzen A."/>
            <person name="Chen C."/>
            <person name="Yanf M."/>
            <person name="Daum C."/>
            <person name="Ng V."/>
            <person name="Clum A."/>
            <person name="Steindorff A."/>
            <person name="Ohm R."/>
            <person name="Martin F."/>
            <person name="Silar P."/>
            <person name="Natvig D."/>
            <person name="Lalanne C."/>
            <person name="Gautier V."/>
            <person name="Ament-Velasquez S.L."/>
            <person name="Kruys A."/>
            <person name="Hutchinson M.I."/>
            <person name="Powell A.J."/>
            <person name="Barry K."/>
            <person name="Miller A.N."/>
            <person name="Grigoriev I.V."/>
            <person name="Debuchy R."/>
            <person name="Gladieux P."/>
            <person name="Thoren M.H."/>
            <person name="Johannesson H."/>
        </authorList>
    </citation>
    <scope>NUCLEOTIDE SEQUENCE</scope>
    <source>
        <strain evidence="1">CBS 118394</strain>
    </source>
</reference>
<organism evidence="1 2">
    <name type="scientific">Apodospora peruviana</name>
    <dbReference type="NCBI Taxonomy" id="516989"/>
    <lineage>
        <taxon>Eukaryota</taxon>
        <taxon>Fungi</taxon>
        <taxon>Dikarya</taxon>
        <taxon>Ascomycota</taxon>
        <taxon>Pezizomycotina</taxon>
        <taxon>Sordariomycetes</taxon>
        <taxon>Sordariomycetidae</taxon>
        <taxon>Sordariales</taxon>
        <taxon>Lasiosphaeriaceae</taxon>
        <taxon>Apodospora</taxon>
    </lineage>
</organism>
<dbReference type="InterPro" id="IPR050587">
    <property type="entry name" value="GNT1/Glycosyltrans_8"/>
</dbReference>
<dbReference type="SUPFAM" id="SSF53448">
    <property type="entry name" value="Nucleotide-diphospho-sugar transferases"/>
    <property type="match status" value="1"/>
</dbReference>
<sequence>MLAPTVVNMPPKTCAEHEDVPVKGPKAWASLITRIDYLPGILTLDYSLKRHGTQYPLIALYTKDFPGDGLEALAAREIPTQRVEHLQPSMHKDFANDLRFHETWTKLAVFGLVEYSRIVLLDADMLVMKNMDELMDLKLDDPKLDGRGHRMFAASHACVCNPLKRHHYPANWTPENCAFTPQHSAPDKAQTEGPPSTAGVAMPNSGLLVLNPSMGVYKTILAALESPKTIEYGFPDQELLGDTFAGRWVGLPYIYNGLKSLRWTGVHDAIWRDDCVKNVHYIFSPKPWNMTVDPHHTDQTPLKWWWAMNEERLLKEKERGLLYITSVQGVCGVNR</sequence>
<dbReference type="CDD" id="cd02537">
    <property type="entry name" value="GT8_Glycogenin"/>
    <property type="match status" value="1"/>
</dbReference>
<dbReference type="Gene3D" id="3.90.550.10">
    <property type="entry name" value="Spore Coat Polysaccharide Biosynthesis Protein SpsA, Chain A"/>
    <property type="match status" value="1"/>
</dbReference>
<reference evidence="1" key="1">
    <citation type="journal article" date="2023" name="Mol. Phylogenet. Evol.">
        <title>Genome-scale phylogeny and comparative genomics of the fungal order Sordariales.</title>
        <authorList>
            <person name="Hensen N."/>
            <person name="Bonometti L."/>
            <person name="Westerberg I."/>
            <person name="Brannstrom I.O."/>
            <person name="Guillou S."/>
            <person name="Cros-Aarteil S."/>
            <person name="Calhoun S."/>
            <person name="Haridas S."/>
            <person name="Kuo A."/>
            <person name="Mondo S."/>
            <person name="Pangilinan J."/>
            <person name="Riley R."/>
            <person name="LaButti K."/>
            <person name="Andreopoulos B."/>
            <person name="Lipzen A."/>
            <person name="Chen C."/>
            <person name="Yan M."/>
            <person name="Daum C."/>
            <person name="Ng V."/>
            <person name="Clum A."/>
            <person name="Steindorff A."/>
            <person name="Ohm R.A."/>
            <person name="Martin F."/>
            <person name="Silar P."/>
            <person name="Natvig D.O."/>
            <person name="Lalanne C."/>
            <person name="Gautier V."/>
            <person name="Ament-Velasquez S.L."/>
            <person name="Kruys A."/>
            <person name="Hutchinson M.I."/>
            <person name="Powell A.J."/>
            <person name="Barry K."/>
            <person name="Miller A.N."/>
            <person name="Grigoriev I.V."/>
            <person name="Debuchy R."/>
            <person name="Gladieux P."/>
            <person name="Hiltunen Thoren M."/>
            <person name="Johannesson H."/>
        </authorList>
    </citation>
    <scope>NUCLEOTIDE SEQUENCE</scope>
    <source>
        <strain evidence="1">CBS 118394</strain>
    </source>
</reference>
<dbReference type="GO" id="GO:0016757">
    <property type="term" value="F:glycosyltransferase activity"/>
    <property type="evidence" value="ECO:0007669"/>
    <property type="project" value="InterPro"/>
</dbReference>
<dbReference type="AlphaFoldDB" id="A0AAE0MC65"/>
<name>A0AAE0MC65_9PEZI</name>
<evidence type="ECO:0000313" key="1">
    <source>
        <dbReference type="EMBL" id="KAK3326825.1"/>
    </source>
</evidence>
<dbReference type="PANTHER" id="PTHR11183">
    <property type="entry name" value="GLYCOGENIN SUBFAMILY MEMBER"/>
    <property type="match status" value="1"/>
</dbReference>
<dbReference type="InterPro" id="IPR029044">
    <property type="entry name" value="Nucleotide-diphossugar_trans"/>
</dbReference>
<dbReference type="EMBL" id="JAUEDM010000002">
    <property type="protein sequence ID" value="KAK3326825.1"/>
    <property type="molecule type" value="Genomic_DNA"/>
</dbReference>
<dbReference type="InterPro" id="IPR002495">
    <property type="entry name" value="Glyco_trans_8"/>
</dbReference>
<dbReference type="Pfam" id="PF01501">
    <property type="entry name" value="Glyco_transf_8"/>
    <property type="match status" value="1"/>
</dbReference>
<evidence type="ECO:0000313" key="2">
    <source>
        <dbReference type="Proteomes" id="UP001283341"/>
    </source>
</evidence>
<accession>A0AAE0MC65</accession>
<comment type="caution">
    <text evidence="1">The sequence shown here is derived from an EMBL/GenBank/DDBJ whole genome shotgun (WGS) entry which is preliminary data.</text>
</comment>
<protein>
    <submittedName>
        <fullName evidence="1">Nucleotide-diphospho-sugar transferase</fullName>
    </submittedName>
</protein>
<keyword evidence="2" id="KW-1185">Reference proteome</keyword>
<dbReference type="Proteomes" id="UP001283341">
    <property type="component" value="Unassembled WGS sequence"/>
</dbReference>